<evidence type="ECO:0000256" key="7">
    <source>
        <dbReference type="ARBA" id="ARBA00023002"/>
    </source>
</evidence>
<evidence type="ECO:0000256" key="10">
    <source>
        <dbReference type="SAM" id="MobiDB-lite"/>
    </source>
</evidence>
<evidence type="ECO:0000259" key="11">
    <source>
        <dbReference type="Pfam" id="PF00724"/>
    </source>
</evidence>
<keyword evidence="4" id="KW-0285">Flavoprotein</keyword>
<comment type="similarity">
    <text evidence="3">In the N-terminal section; belongs to the NADH:flavin oxidoreductase/NADH oxidase family.</text>
</comment>
<comment type="caution">
    <text evidence="12">The sequence shown here is derived from an EMBL/GenBank/DDBJ whole genome shotgun (WGS) entry which is preliminary data.</text>
</comment>
<keyword evidence="8" id="KW-0408">Iron</keyword>
<dbReference type="EMBL" id="JADJZA010000007">
    <property type="protein sequence ID" value="MBK9297836.1"/>
    <property type="molecule type" value="Genomic_DNA"/>
</dbReference>
<sequence length="704" mass="73238">MSDTAAGPHDALHRPLRLGPATARNRVVFGAHHTLFAEPSSTFGEPGVVGERLVGYLAERAAGGVGTVICGQTSVHPDTAAQVANLPIAWDRQVIGGWSLLARSLQEHGALTFVQLAHNGGMVPGDWTKRPAVAPSSIAYLHESPRVMSPADLDDLVTHYGRAARHARSAGLDGIEVHAAHGYLLHQFLSPAWNQRSDAYGGNFDRRLLLVREVLTAVRDRVGDDLAVGLRIGGDDGDRTGRGLDGDAWGEIAAALAGEGLVDFLNVSVGSGGIGMVRPLYVRHGYGVERTATLRARVREAADVPVLAVGRLTTPAEAAAVIEEDRADAVTIVRALIADANWVAKDAAGGADSIRACTGCNESCYGNLVRGQPMTCATNPVVGRESTLGTGTMFKARRPRSVVIVGAGPAGLEAAWVAAARGHRVTLLEREELPGGRINAAARLPGRGELSGFVTWRVAECERRGVELRCGTEATPELVASLAPDAVVVATGAVGDATTEVAWHPPIAGVGGPGVLDHEAALRQAITDGPGALGARVVIADLVGFVEAYALAELLAAPNPATGEPGAEVILASPFAEPIAADPETRLTLMRRARRAGATLAPHHVILGVEPSGPADSARTEPDEASPGGATYRVSLADTLAGSVRVVENVDTLVVRSPARSVDRLVAELQTSQPGVEVHAIGDAVAARWVDKAIADGHRVGRLL</sequence>
<reference evidence="12 13" key="1">
    <citation type="submission" date="2020-10" db="EMBL/GenBank/DDBJ databases">
        <title>Connecting structure to function with the recovery of over 1000 high-quality activated sludge metagenome-assembled genomes encoding full-length rRNA genes using long-read sequencing.</title>
        <authorList>
            <person name="Singleton C.M."/>
            <person name="Petriglieri F."/>
            <person name="Kristensen J.M."/>
            <person name="Kirkegaard R.H."/>
            <person name="Michaelsen T.Y."/>
            <person name="Andersen M.H."/>
            <person name="Karst S.M."/>
            <person name="Dueholm M.S."/>
            <person name="Nielsen P.H."/>
            <person name="Albertsen M."/>
        </authorList>
    </citation>
    <scope>NUCLEOTIDE SEQUENCE [LARGE SCALE GENOMIC DNA]</scope>
    <source>
        <strain evidence="12">Lyne_18-Q3-R50-59_MAXAC.006</strain>
    </source>
</reference>
<dbReference type="GO" id="GO:0051536">
    <property type="term" value="F:iron-sulfur cluster binding"/>
    <property type="evidence" value="ECO:0007669"/>
    <property type="project" value="UniProtKB-KW"/>
</dbReference>
<dbReference type="SUPFAM" id="SSF51905">
    <property type="entry name" value="FAD/NAD(P)-binding domain"/>
    <property type="match status" value="1"/>
</dbReference>
<organism evidence="12 13">
    <name type="scientific">Candidatus Neomicrothrix subdominans</name>
    <dbReference type="NCBI Taxonomy" id="2954438"/>
    <lineage>
        <taxon>Bacteria</taxon>
        <taxon>Bacillati</taxon>
        <taxon>Actinomycetota</taxon>
        <taxon>Acidimicrobiia</taxon>
        <taxon>Acidimicrobiales</taxon>
        <taxon>Microthrixaceae</taxon>
        <taxon>Candidatus Neomicrothrix</taxon>
    </lineage>
</organism>
<dbReference type="GO" id="GO:0016491">
    <property type="term" value="F:oxidoreductase activity"/>
    <property type="evidence" value="ECO:0007669"/>
    <property type="project" value="UniProtKB-KW"/>
</dbReference>
<evidence type="ECO:0000256" key="4">
    <source>
        <dbReference type="ARBA" id="ARBA00022630"/>
    </source>
</evidence>
<dbReference type="AlphaFoldDB" id="A0A936TDQ0"/>
<evidence type="ECO:0000256" key="2">
    <source>
        <dbReference type="ARBA" id="ARBA00001966"/>
    </source>
</evidence>
<evidence type="ECO:0000256" key="8">
    <source>
        <dbReference type="ARBA" id="ARBA00023004"/>
    </source>
</evidence>
<gene>
    <name evidence="12" type="ORF">IPN02_13590</name>
</gene>
<evidence type="ECO:0000256" key="6">
    <source>
        <dbReference type="ARBA" id="ARBA00022723"/>
    </source>
</evidence>
<evidence type="ECO:0000256" key="5">
    <source>
        <dbReference type="ARBA" id="ARBA00022643"/>
    </source>
</evidence>
<protein>
    <submittedName>
        <fullName evidence="12">NAD(P)-binding protein</fullName>
    </submittedName>
</protein>
<dbReference type="PANTHER" id="PTHR42917:SF2">
    <property type="entry name" value="2,4-DIENOYL-COA REDUCTASE [(2E)-ENOYL-COA-PRODUCING]"/>
    <property type="match status" value="1"/>
</dbReference>
<dbReference type="Gene3D" id="3.40.50.720">
    <property type="entry name" value="NAD(P)-binding Rossmann-like Domain"/>
    <property type="match status" value="1"/>
</dbReference>
<comment type="cofactor">
    <cofactor evidence="2">
        <name>[4Fe-4S] cluster</name>
        <dbReference type="ChEBI" id="CHEBI:49883"/>
    </cofactor>
</comment>
<dbReference type="InterPro" id="IPR001155">
    <property type="entry name" value="OxRdtase_FMN_N"/>
</dbReference>
<name>A0A936TDQ0_9ACTN</name>
<keyword evidence="5" id="KW-0288">FMN</keyword>
<evidence type="ECO:0000256" key="3">
    <source>
        <dbReference type="ARBA" id="ARBA00011048"/>
    </source>
</evidence>
<comment type="cofactor">
    <cofactor evidence="1">
        <name>FMN</name>
        <dbReference type="ChEBI" id="CHEBI:58210"/>
    </cofactor>
</comment>
<dbReference type="PRINTS" id="PR00368">
    <property type="entry name" value="FADPNR"/>
</dbReference>
<dbReference type="Gene3D" id="3.50.50.60">
    <property type="entry name" value="FAD/NAD(P)-binding domain"/>
    <property type="match status" value="1"/>
</dbReference>
<dbReference type="GO" id="GO:0046872">
    <property type="term" value="F:metal ion binding"/>
    <property type="evidence" value="ECO:0007669"/>
    <property type="project" value="UniProtKB-KW"/>
</dbReference>
<keyword evidence="6" id="KW-0479">Metal-binding</keyword>
<feature type="domain" description="NADH:flavin oxidoreductase/NADH oxidase N-terminal" evidence="11">
    <location>
        <begin position="12"/>
        <end position="345"/>
    </location>
</feature>
<proteinExistence type="inferred from homology"/>
<dbReference type="PRINTS" id="PR00411">
    <property type="entry name" value="PNDRDTASEI"/>
</dbReference>
<evidence type="ECO:0000256" key="1">
    <source>
        <dbReference type="ARBA" id="ARBA00001917"/>
    </source>
</evidence>
<dbReference type="SUPFAM" id="SSF51395">
    <property type="entry name" value="FMN-linked oxidoreductases"/>
    <property type="match status" value="1"/>
</dbReference>
<evidence type="ECO:0000313" key="13">
    <source>
        <dbReference type="Proteomes" id="UP000727993"/>
    </source>
</evidence>
<dbReference type="InterPro" id="IPR051793">
    <property type="entry name" value="NADH:flavin_oxidoreductase"/>
</dbReference>
<dbReference type="Pfam" id="PF00724">
    <property type="entry name" value="Oxidored_FMN"/>
    <property type="match status" value="1"/>
</dbReference>
<dbReference type="GO" id="GO:0010181">
    <property type="term" value="F:FMN binding"/>
    <property type="evidence" value="ECO:0007669"/>
    <property type="project" value="InterPro"/>
</dbReference>
<evidence type="ECO:0000256" key="9">
    <source>
        <dbReference type="ARBA" id="ARBA00023014"/>
    </source>
</evidence>
<evidence type="ECO:0000313" key="12">
    <source>
        <dbReference type="EMBL" id="MBK9297836.1"/>
    </source>
</evidence>
<dbReference type="PANTHER" id="PTHR42917">
    <property type="entry name" value="2,4-DIENOYL-COA REDUCTASE"/>
    <property type="match status" value="1"/>
</dbReference>
<accession>A0A936TDQ0</accession>
<keyword evidence="9" id="KW-0411">Iron-sulfur</keyword>
<keyword evidence="7" id="KW-0560">Oxidoreductase</keyword>
<dbReference type="Gene3D" id="3.20.20.70">
    <property type="entry name" value="Aldolase class I"/>
    <property type="match status" value="1"/>
</dbReference>
<dbReference type="SUPFAM" id="SSF51971">
    <property type="entry name" value="Nucleotide-binding domain"/>
    <property type="match status" value="1"/>
</dbReference>
<feature type="region of interest" description="Disordered" evidence="10">
    <location>
        <begin position="607"/>
        <end position="629"/>
    </location>
</feature>
<dbReference type="InterPro" id="IPR013785">
    <property type="entry name" value="Aldolase_TIM"/>
</dbReference>
<dbReference type="Pfam" id="PF13450">
    <property type="entry name" value="NAD_binding_8"/>
    <property type="match status" value="1"/>
</dbReference>
<dbReference type="InterPro" id="IPR036188">
    <property type="entry name" value="FAD/NAD-bd_sf"/>
</dbReference>
<dbReference type="Proteomes" id="UP000727993">
    <property type="component" value="Unassembled WGS sequence"/>
</dbReference>